<feature type="compositionally biased region" description="Basic and acidic residues" evidence="1">
    <location>
        <begin position="205"/>
        <end position="216"/>
    </location>
</feature>
<dbReference type="FunFam" id="1.10.1000.11:FF:000002">
    <property type="entry name" value="Cytohesin 1"/>
    <property type="match status" value="1"/>
</dbReference>
<organism evidence="3 4">
    <name type="scientific">Stichopus japonicus</name>
    <name type="common">Sea cucumber</name>
    <dbReference type="NCBI Taxonomy" id="307972"/>
    <lineage>
        <taxon>Eukaryota</taxon>
        <taxon>Metazoa</taxon>
        <taxon>Echinodermata</taxon>
        <taxon>Eleutherozoa</taxon>
        <taxon>Echinozoa</taxon>
        <taxon>Holothuroidea</taxon>
        <taxon>Aspidochirotacea</taxon>
        <taxon>Aspidochirotida</taxon>
        <taxon>Stichopodidae</taxon>
        <taxon>Apostichopus</taxon>
    </lineage>
</organism>
<dbReference type="CDD" id="cd00171">
    <property type="entry name" value="Sec7"/>
    <property type="match status" value="1"/>
</dbReference>
<accession>A0A2G8K909</accession>
<feature type="region of interest" description="Disordered" evidence="1">
    <location>
        <begin position="301"/>
        <end position="337"/>
    </location>
</feature>
<dbReference type="AlphaFoldDB" id="A0A2G8K909"/>
<feature type="region of interest" description="Disordered" evidence="1">
    <location>
        <begin position="178"/>
        <end position="281"/>
    </location>
</feature>
<dbReference type="STRING" id="307972.A0A2G8K909"/>
<dbReference type="GO" id="GO:0005085">
    <property type="term" value="F:guanyl-nucleotide exchange factor activity"/>
    <property type="evidence" value="ECO:0007669"/>
    <property type="project" value="InterPro"/>
</dbReference>
<dbReference type="InterPro" id="IPR023394">
    <property type="entry name" value="Sec7_C_sf"/>
</dbReference>
<feature type="region of interest" description="Disordered" evidence="1">
    <location>
        <begin position="102"/>
        <end position="160"/>
    </location>
</feature>
<evidence type="ECO:0000313" key="4">
    <source>
        <dbReference type="Proteomes" id="UP000230750"/>
    </source>
</evidence>
<dbReference type="PANTHER" id="PTHR10663">
    <property type="entry name" value="GUANYL-NUCLEOTIDE EXCHANGE FACTOR"/>
    <property type="match status" value="1"/>
</dbReference>
<dbReference type="SMART" id="SM00222">
    <property type="entry name" value="Sec7"/>
    <property type="match status" value="1"/>
</dbReference>
<name>A0A2G8K909_STIJA</name>
<dbReference type="EMBL" id="MRZV01000775">
    <property type="protein sequence ID" value="PIK44460.1"/>
    <property type="molecule type" value="Genomic_DNA"/>
</dbReference>
<evidence type="ECO:0000259" key="2">
    <source>
        <dbReference type="PROSITE" id="PS50190"/>
    </source>
</evidence>
<proteinExistence type="predicted"/>
<dbReference type="GO" id="GO:0032012">
    <property type="term" value="P:regulation of ARF protein signal transduction"/>
    <property type="evidence" value="ECO:0007669"/>
    <property type="project" value="InterPro"/>
</dbReference>
<keyword evidence="4" id="KW-1185">Reference proteome</keyword>
<dbReference type="InterPro" id="IPR000904">
    <property type="entry name" value="Sec7_dom"/>
</dbReference>
<feature type="compositionally biased region" description="Basic and acidic residues" evidence="1">
    <location>
        <begin position="1"/>
        <end position="23"/>
    </location>
</feature>
<sequence length="527" mass="58329">MLQERGVGREWYREKGNGGRDKGQIGIRRGKGQIGSSDCGFNQIKFAGITSSWIKKKRKIVREDYTGGENHDDVMSITEVTDKLQSKDSKEITNLETEINVDGVTDMTGPSSPHDSGYSTSVSTNGTVDSITSSSSRREEGNRSKLYMDSSKKLVNDRTQDMTVEEGSVFTTTAVVHTELTQSRKPAESEDEVFYDAEASPVDGDLSRTVRQRQELRNGSLRTDNSRQEVDGQCLSSQSQPECNSEKPRDKNLPSTPPPSPTRGSRNPSGSSKVARPAFNLDAPEVSAKLKTLQVDEEEMATGLVQSPLDKRNSVEADPDESSDSTSPETSKTLDYPSAKRLANRLYMLDGFKKSDIAMHLSKLNDFNQLVAEEYFAHYTFTGERLDQSLRKFLLNVALTGESQERERVLRQFAKRYHECNGGLYQSDDAVNTLTCAIMLLNTDLHGKNNIGKKMSLNGFITNLEGLNDGGSFSKDMLKAFYQAIKTEPLKWALDKEDKPSETLPGAKSKARNGTLKLSGAPLLQAR</sequence>
<dbReference type="Gene3D" id="1.10.1000.11">
    <property type="entry name" value="Arf Nucleotide-binding Site Opener,domain 2"/>
    <property type="match status" value="1"/>
</dbReference>
<dbReference type="InterPro" id="IPR035999">
    <property type="entry name" value="Sec7_dom_sf"/>
</dbReference>
<feature type="domain" description="SEC7" evidence="2">
    <location>
        <begin position="289"/>
        <end position="488"/>
    </location>
</feature>
<dbReference type="PANTHER" id="PTHR10663:SF376">
    <property type="entry name" value="PH AND SEC7 DOMAIN-CONTAINING PROTEIN"/>
    <property type="match status" value="1"/>
</dbReference>
<dbReference type="Proteomes" id="UP000230750">
    <property type="component" value="Unassembled WGS sequence"/>
</dbReference>
<dbReference type="PROSITE" id="PS50190">
    <property type="entry name" value="SEC7"/>
    <property type="match status" value="1"/>
</dbReference>
<feature type="compositionally biased region" description="Polar residues" evidence="1">
    <location>
        <begin position="234"/>
        <end position="243"/>
    </location>
</feature>
<feature type="compositionally biased region" description="Low complexity" evidence="1">
    <location>
        <begin position="262"/>
        <end position="272"/>
    </location>
</feature>
<reference evidence="3 4" key="1">
    <citation type="journal article" date="2017" name="PLoS Biol.">
        <title>The sea cucumber genome provides insights into morphological evolution and visceral regeneration.</title>
        <authorList>
            <person name="Zhang X."/>
            <person name="Sun L."/>
            <person name="Yuan J."/>
            <person name="Sun Y."/>
            <person name="Gao Y."/>
            <person name="Zhang L."/>
            <person name="Li S."/>
            <person name="Dai H."/>
            <person name="Hamel J.F."/>
            <person name="Liu C."/>
            <person name="Yu Y."/>
            <person name="Liu S."/>
            <person name="Lin W."/>
            <person name="Guo K."/>
            <person name="Jin S."/>
            <person name="Xu P."/>
            <person name="Storey K.B."/>
            <person name="Huan P."/>
            <person name="Zhang T."/>
            <person name="Zhou Y."/>
            <person name="Zhang J."/>
            <person name="Lin C."/>
            <person name="Li X."/>
            <person name="Xing L."/>
            <person name="Huo D."/>
            <person name="Sun M."/>
            <person name="Wang L."/>
            <person name="Mercier A."/>
            <person name="Li F."/>
            <person name="Yang H."/>
            <person name="Xiang J."/>
        </authorList>
    </citation>
    <scope>NUCLEOTIDE SEQUENCE [LARGE SCALE GENOMIC DNA]</scope>
    <source>
        <strain evidence="3">Shaxun</strain>
        <tissue evidence="3">Muscle</tissue>
    </source>
</reference>
<protein>
    <submittedName>
        <fullName evidence="3">Putative PH and SEC7 domain-containing protein 3-like</fullName>
    </submittedName>
</protein>
<dbReference type="Pfam" id="PF01369">
    <property type="entry name" value="Sec7"/>
    <property type="match status" value="1"/>
</dbReference>
<dbReference type="OrthoDB" id="2157641at2759"/>
<feature type="region of interest" description="Disordered" evidence="1">
    <location>
        <begin position="496"/>
        <end position="527"/>
    </location>
</feature>
<feature type="compositionally biased region" description="Basic and acidic residues" evidence="1">
    <location>
        <begin position="150"/>
        <end position="160"/>
    </location>
</feature>
<evidence type="ECO:0000313" key="3">
    <source>
        <dbReference type="EMBL" id="PIK44460.1"/>
    </source>
</evidence>
<gene>
    <name evidence="3" type="ORF">BSL78_18680</name>
</gene>
<comment type="caution">
    <text evidence="3">The sequence shown here is derived from an EMBL/GenBank/DDBJ whole genome shotgun (WGS) entry which is preliminary data.</text>
</comment>
<dbReference type="SUPFAM" id="SSF48425">
    <property type="entry name" value="Sec7 domain"/>
    <property type="match status" value="1"/>
</dbReference>
<evidence type="ECO:0000256" key="1">
    <source>
        <dbReference type="SAM" id="MobiDB-lite"/>
    </source>
</evidence>
<feature type="region of interest" description="Disordered" evidence="1">
    <location>
        <begin position="1"/>
        <end position="33"/>
    </location>
</feature>
<feature type="compositionally biased region" description="Polar residues" evidence="1">
    <location>
        <begin position="108"/>
        <end position="132"/>
    </location>
</feature>